<accession>A0A3M7SU44</accession>
<organism evidence="2 3">
    <name type="scientific">Brachionus plicatilis</name>
    <name type="common">Marine rotifer</name>
    <name type="synonym">Brachionus muelleri</name>
    <dbReference type="NCBI Taxonomy" id="10195"/>
    <lineage>
        <taxon>Eukaryota</taxon>
        <taxon>Metazoa</taxon>
        <taxon>Spiralia</taxon>
        <taxon>Gnathifera</taxon>
        <taxon>Rotifera</taxon>
        <taxon>Eurotatoria</taxon>
        <taxon>Monogononta</taxon>
        <taxon>Pseudotrocha</taxon>
        <taxon>Ploima</taxon>
        <taxon>Brachionidae</taxon>
        <taxon>Brachionus</taxon>
    </lineage>
</organism>
<keyword evidence="1" id="KW-0472">Membrane</keyword>
<keyword evidence="3" id="KW-1185">Reference proteome</keyword>
<sequence>MLFNSHRSKKNTSHINRPLIASAGNLQRRTRLKFVKNHSQLDNNRTYHNLINVFPRTGMPVWKIVSLFRALISTAGSIRVLSCMNSTAISFIIFIQYLISSKQAHVSLSVVTIVIVLPRFVQSSVHFDISLFPL</sequence>
<evidence type="ECO:0000256" key="1">
    <source>
        <dbReference type="SAM" id="Phobius"/>
    </source>
</evidence>
<keyword evidence="1" id="KW-1133">Transmembrane helix</keyword>
<protein>
    <submittedName>
        <fullName evidence="2">Uncharacterized protein</fullName>
    </submittedName>
</protein>
<evidence type="ECO:0000313" key="2">
    <source>
        <dbReference type="EMBL" id="RNA39235.1"/>
    </source>
</evidence>
<keyword evidence="1" id="KW-0812">Transmembrane</keyword>
<gene>
    <name evidence="2" type="ORF">BpHYR1_025616</name>
</gene>
<comment type="caution">
    <text evidence="2">The sequence shown here is derived from an EMBL/GenBank/DDBJ whole genome shotgun (WGS) entry which is preliminary data.</text>
</comment>
<feature type="transmembrane region" description="Helical" evidence="1">
    <location>
        <begin position="78"/>
        <end position="98"/>
    </location>
</feature>
<name>A0A3M7SU44_BRAPC</name>
<dbReference type="AlphaFoldDB" id="A0A3M7SU44"/>
<dbReference type="Proteomes" id="UP000276133">
    <property type="component" value="Unassembled WGS sequence"/>
</dbReference>
<dbReference type="EMBL" id="REGN01000772">
    <property type="protein sequence ID" value="RNA39235.1"/>
    <property type="molecule type" value="Genomic_DNA"/>
</dbReference>
<evidence type="ECO:0000313" key="3">
    <source>
        <dbReference type="Proteomes" id="UP000276133"/>
    </source>
</evidence>
<reference evidence="2 3" key="1">
    <citation type="journal article" date="2018" name="Sci. Rep.">
        <title>Genomic signatures of local adaptation to the degree of environmental predictability in rotifers.</title>
        <authorList>
            <person name="Franch-Gras L."/>
            <person name="Hahn C."/>
            <person name="Garcia-Roger E.M."/>
            <person name="Carmona M.J."/>
            <person name="Serra M."/>
            <person name="Gomez A."/>
        </authorList>
    </citation>
    <scope>NUCLEOTIDE SEQUENCE [LARGE SCALE GENOMIC DNA]</scope>
    <source>
        <strain evidence="2">HYR1</strain>
    </source>
</reference>
<proteinExistence type="predicted"/>